<protein>
    <submittedName>
        <fullName evidence="1">Uncharacterized protein</fullName>
    </submittedName>
</protein>
<organism evidence="1 2">
    <name type="scientific">Slackia isoflavoniconvertens</name>
    <dbReference type="NCBI Taxonomy" id="572010"/>
    <lineage>
        <taxon>Bacteria</taxon>
        <taxon>Bacillati</taxon>
        <taxon>Actinomycetota</taxon>
        <taxon>Coriobacteriia</taxon>
        <taxon>Eggerthellales</taxon>
        <taxon>Eggerthellaceae</taxon>
        <taxon>Slackia</taxon>
    </lineage>
</organism>
<evidence type="ECO:0000313" key="1">
    <source>
        <dbReference type="EMBL" id="RDB61056.1"/>
    </source>
</evidence>
<comment type="caution">
    <text evidence="1">The sequence shown here is derived from an EMBL/GenBank/DDBJ whole genome shotgun (WGS) entry which is preliminary data.</text>
</comment>
<accession>A0A369LS21</accession>
<dbReference type="RefSeq" id="WP_015539421.1">
    <property type="nucleotide sequence ID" value="NZ_PPTO01000001.1"/>
</dbReference>
<dbReference type="Proteomes" id="UP000253975">
    <property type="component" value="Unassembled WGS sequence"/>
</dbReference>
<reference evidence="1 2" key="1">
    <citation type="journal article" date="2018" name="Elife">
        <title>Discovery and characterization of a prevalent human gut bacterial enzyme sufficient for the inactivation of a family of plant toxins.</title>
        <authorList>
            <person name="Koppel N."/>
            <person name="Bisanz J.E."/>
            <person name="Pandelia M.E."/>
            <person name="Turnbaugh P.J."/>
            <person name="Balskus E.P."/>
        </authorList>
    </citation>
    <scope>NUCLEOTIDE SEQUENCE [LARGE SCALE GENOMIC DNA]</scope>
    <source>
        <strain evidence="1 2">OB21 GAM31</strain>
    </source>
</reference>
<gene>
    <name evidence="1" type="ORF">C1881_00585</name>
</gene>
<sequence>MTVSEYCRHEAKWRDLVIIRKGGWVTCSAYIDHEDLFRLPLDIAEAEVIRAKRSYIDIETHGSGAWDVPCTYLDIK</sequence>
<proteinExistence type="predicted"/>
<dbReference type="AlphaFoldDB" id="A0A369LS21"/>
<evidence type="ECO:0000313" key="2">
    <source>
        <dbReference type="Proteomes" id="UP000253975"/>
    </source>
</evidence>
<name>A0A369LS21_9ACTN</name>
<dbReference type="EMBL" id="PPTO01000001">
    <property type="protein sequence ID" value="RDB61056.1"/>
    <property type="molecule type" value="Genomic_DNA"/>
</dbReference>